<protein>
    <submittedName>
        <fullName evidence="1">Uncharacterized protein</fullName>
    </submittedName>
</protein>
<organism evidence="1 2">
    <name type="scientific">Silvibacterium dinghuense</name>
    <dbReference type="NCBI Taxonomy" id="1560006"/>
    <lineage>
        <taxon>Bacteria</taxon>
        <taxon>Pseudomonadati</taxon>
        <taxon>Acidobacteriota</taxon>
        <taxon>Terriglobia</taxon>
        <taxon>Terriglobales</taxon>
        <taxon>Acidobacteriaceae</taxon>
        <taxon>Silvibacterium</taxon>
    </lineage>
</organism>
<dbReference type="CDD" id="cd12215">
    <property type="entry name" value="ChiC_BD"/>
    <property type="match status" value="1"/>
</dbReference>
<accession>A0A4Q1S9F8</accession>
<dbReference type="AlphaFoldDB" id="A0A4Q1S9F8"/>
<name>A0A4Q1S9F8_9BACT</name>
<proteinExistence type="predicted"/>
<comment type="caution">
    <text evidence="1">The sequence shown here is derived from an EMBL/GenBank/DDBJ whole genome shotgun (WGS) entry which is preliminary data.</text>
</comment>
<dbReference type="OrthoDB" id="7494486at2"/>
<gene>
    <name evidence="1" type="ORF">ESZ00_16585</name>
</gene>
<dbReference type="EMBL" id="SDMK01000004">
    <property type="protein sequence ID" value="RXS93680.1"/>
    <property type="molecule type" value="Genomic_DNA"/>
</dbReference>
<sequence length="935" mass="97129">MLTTDTIATLASTSSTSLSDLTVAIVACFSSSTAGPDSSPDGGGGDFIFSATSTEWPDGGVVVCPSDRTTAVSTTVQATGATSITGTLTAGQGILPTTVNISISAGVTVTDLGFGTLYGTGIYGTINYTTGAWTLNFVQAWSSTTTYAKGAYVWYNGVIWQAYTASNTGNTPAIANNEWWVYVCLTSAAAAIPSSGQSITVNYTYALSSGRWGRLFSGTIDVRWFGAVTESSADLYQPLSRADYLATRTGQPVYLPAQGVCYGLKTPVLFNSPHLIGDARTYTEISSTINWNPSIGTTVIDLLPALTLNGACFICDGITIIGNDGIPSSPSALVTSGWIIAEAVFTGSISGNTLTVTAVTSGTIAVGQSISGSGMSPCPLGQCTITALGTGTGGTGTYTISGASQTVSSATITATALPNYSAFQAGTIAIQCNNQGFVRNSRVLGTKVGLWLNAVGGHTSLENSAFGAIFGIFNIGYTNTQDYLVYACDTTGCLFASYATGLNGASIRFIRTHIGDAPYGLFQFNDSQYGGRVGGTNAVEFYGVSFEGFGEALIYVHPSASVQMHMTGIYGSNMYSTYALPTSLVPTMGCYVFQILGGLYAFNCDHNDGWGNTGSTGILLAVAYIGSLSSQANIQDAWYEDLDVFKGSIVLENLGVDQLADYRSARVERDFQRRTERLRLGSMSTGGSLTFDPETASNWTCSSGSDITITTLSSLLGGALDGYAVPREIYEECGTNPNVICLTLTSEVSGRATLPVVSGLTWEASRAIALSCWVAGPSAFYQVAISSVGSSGNPNTSYAYQSAANTSMFFRLITKGATLADGASTSLTGLSINASFSSSSSGTFYFIAPTMSLDDYKPYNRFAGPTALAPLSCSSYTFANLPLATQYSLGATSFCIDGRNTGEAAGAGTGCPVFVKSVSGVSTWCAVWSGVAVTN</sequence>
<dbReference type="RefSeq" id="WP_129209449.1">
    <property type="nucleotide sequence ID" value="NZ_BMGU01000002.1"/>
</dbReference>
<keyword evidence="2" id="KW-1185">Reference proteome</keyword>
<dbReference type="Proteomes" id="UP000290253">
    <property type="component" value="Unassembled WGS sequence"/>
</dbReference>
<reference evidence="1 2" key="1">
    <citation type="journal article" date="2016" name="Int. J. Syst. Evol. Microbiol.">
        <title>Acidipila dinghuensis sp. nov., an acidobacterium isolated from forest soil.</title>
        <authorList>
            <person name="Jiang Y.W."/>
            <person name="Wang J."/>
            <person name="Chen M.H."/>
            <person name="Lv Y.Y."/>
            <person name="Qiu L.H."/>
        </authorList>
    </citation>
    <scope>NUCLEOTIDE SEQUENCE [LARGE SCALE GENOMIC DNA]</scope>
    <source>
        <strain evidence="1 2">DHOF10</strain>
    </source>
</reference>
<evidence type="ECO:0000313" key="1">
    <source>
        <dbReference type="EMBL" id="RXS93680.1"/>
    </source>
</evidence>
<evidence type="ECO:0000313" key="2">
    <source>
        <dbReference type="Proteomes" id="UP000290253"/>
    </source>
</evidence>